<gene>
    <name evidence="1" type="ORF">SPARVUS_LOCUS14472201</name>
</gene>
<reference evidence="1" key="1">
    <citation type="submission" date="2023-05" db="EMBL/GenBank/DDBJ databases">
        <authorList>
            <person name="Stuckert A."/>
        </authorList>
    </citation>
    <scope>NUCLEOTIDE SEQUENCE</scope>
</reference>
<proteinExistence type="predicted"/>
<dbReference type="Proteomes" id="UP001162483">
    <property type="component" value="Unassembled WGS sequence"/>
</dbReference>
<comment type="caution">
    <text evidence="1">The sequence shown here is derived from an EMBL/GenBank/DDBJ whole genome shotgun (WGS) entry which is preliminary data.</text>
</comment>
<keyword evidence="2" id="KW-1185">Reference proteome</keyword>
<evidence type="ECO:0000313" key="1">
    <source>
        <dbReference type="EMBL" id="CAI9610923.1"/>
    </source>
</evidence>
<evidence type="ECO:0000313" key="2">
    <source>
        <dbReference type="Proteomes" id="UP001162483"/>
    </source>
</evidence>
<name>A0ABN9GTZ7_9NEOB</name>
<dbReference type="EMBL" id="CATNWA010019043">
    <property type="protein sequence ID" value="CAI9610923.1"/>
    <property type="molecule type" value="Genomic_DNA"/>
</dbReference>
<organism evidence="1 2">
    <name type="scientific">Staurois parvus</name>
    <dbReference type="NCBI Taxonomy" id="386267"/>
    <lineage>
        <taxon>Eukaryota</taxon>
        <taxon>Metazoa</taxon>
        <taxon>Chordata</taxon>
        <taxon>Craniata</taxon>
        <taxon>Vertebrata</taxon>
        <taxon>Euteleostomi</taxon>
        <taxon>Amphibia</taxon>
        <taxon>Batrachia</taxon>
        <taxon>Anura</taxon>
        <taxon>Neobatrachia</taxon>
        <taxon>Ranoidea</taxon>
        <taxon>Ranidae</taxon>
        <taxon>Staurois</taxon>
    </lineage>
</organism>
<accession>A0ABN9GTZ7</accession>
<sequence>MDALTPGCHQILSSHGPPSFTILQNMAALSSLCENSTCS</sequence>
<protein>
    <submittedName>
        <fullName evidence="1">Uncharacterized protein</fullName>
    </submittedName>
</protein>